<evidence type="ECO:0000313" key="6">
    <source>
        <dbReference type="EMBL" id="NYE06524.1"/>
    </source>
</evidence>
<feature type="domain" description="HTH lysR-type" evidence="5">
    <location>
        <begin position="1"/>
        <end position="58"/>
    </location>
</feature>
<evidence type="ECO:0000256" key="2">
    <source>
        <dbReference type="ARBA" id="ARBA00023015"/>
    </source>
</evidence>
<dbReference type="InterPro" id="IPR036390">
    <property type="entry name" value="WH_DNA-bd_sf"/>
</dbReference>
<dbReference type="Pfam" id="PF03466">
    <property type="entry name" value="LysR_substrate"/>
    <property type="match status" value="1"/>
</dbReference>
<dbReference type="Gene3D" id="1.10.10.10">
    <property type="entry name" value="Winged helix-like DNA-binding domain superfamily/Winged helix DNA-binding domain"/>
    <property type="match status" value="1"/>
</dbReference>
<evidence type="ECO:0000256" key="3">
    <source>
        <dbReference type="ARBA" id="ARBA00023125"/>
    </source>
</evidence>
<dbReference type="PANTHER" id="PTHR30346:SF0">
    <property type="entry name" value="HCA OPERON TRANSCRIPTIONAL ACTIVATOR HCAR"/>
    <property type="match status" value="1"/>
</dbReference>
<dbReference type="Pfam" id="PF00126">
    <property type="entry name" value="HTH_1"/>
    <property type="match status" value="1"/>
</dbReference>
<dbReference type="GO" id="GO:0032993">
    <property type="term" value="C:protein-DNA complex"/>
    <property type="evidence" value="ECO:0007669"/>
    <property type="project" value="TreeGrafter"/>
</dbReference>
<dbReference type="InterPro" id="IPR000847">
    <property type="entry name" value="LysR_HTH_N"/>
</dbReference>
<dbReference type="GO" id="GO:0003677">
    <property type="term" value="F:DNA binding"/>
    <property type="evidence" value="ECO:0007669"/>
    <property type="project" value="UniProtKB-KW"/>
</dbReference>
<dbReference type="PROSITE" id="PS50931">
    <property type="entry name" value="HTH_LYSR"/>
    <property type="match status" value="1"/>
</dbReference>
<dbReference type="PRINTS" id="PR00039">
    <property type="entry name" value="HTHLYSR"/>
</dbReference>
<dbReference type="EMBL" id="JACCBX010000006">
    <property type="protein sequence ID" value="NYE06524.1"/>
    <property type="molecule type" value="Genomic_DNA"/>
</dbReference>
<protein>
    <submittedName>
        <fullName evidence="6">DNA-binding transcriptional LysR family regulator</fullName>
    </submittedName>
</protein>
<dbReference type="AlphaFoldDB" id="A0A852TH91"/>
<comment type="similarity">
    <text evidence="1">Belongs to the LysR transcriptional regulatory family.</text>
</comment>
<dbReference type="InterPro" id="IPR036388">
    <property type="entry name" value="WH-like_DNA-bd_sf"/>
</dbReference>
<reference evidence="7" key="2">
    <citation type="submission" date="2020-08" db="EMBL/GenBank/DDBJ databases">
        <title>The Agave Microbiome: Exploring the role of microbial communities in plant adaptations to desert environments.</title>
        <authorList>
            <person name="Partida-Martinez L.P."/>
        </authorList>
    </citation>
    <scope>NUCLEOTIDE SEQUENCE [LARGE SCALE GENOMIC DNA]</scope>
    <source>
        <strain evidence="7">AT2.8</strain>
    </source>
</reference>
<organism evidence="6 7">
    <name type="scientific">Neobacillus niacini</name>
    <dbReference type="NCBI Taxonomy" id="86668"/>
    <lineage>
        <taxon>Bacteria</taxon>
        <taxon>Bacillati</taxon>
        <taxon>Bacillota</taxon>
        <taxon>Bacilli</taxon>
        <taxon>Bacillales</taxon>
        <taxon>Bacillaceae</taxon>
        <taxon>Neobacillus</taxon>
    </lineage>
</organism>
<sequence>MDIRQLRYFITVAEYLNFTKAANQLYVAQSAISHQIADLEQQLGLKLFIRNKRSVQLTPAGSVFLKEAIEIVEKTSGAIEKAKQTDAGVIGSLSIGFLSVHVRSFLPNVIKQFREIHPKVELYLNHFPSKMLKESLEEGEIDIALTLPAGLDRIEEIEIQSVAREPYCIVMHKNHPLSGHKKIKLSELANEPFIIHNRHASPVGSYDFIVHLCEQSGFTPRIVSQPRFVDTVPVLVESEIGISILPKSFEGVSSSSLRFVEIDGALDSDCELVIAWKKNNLNPSIQLFLDILEKEILTPIG</sequence>
<dbReference type="SUPFAM" id="SSF53850">
    <property type="entry name" value="Periplasmic binding protein-like II"/>
    <property type="match status" value="1"/>
</dbReference>
<evidence type="ECO:0000259" key="5">
    <source>
        <dbReference type="PROSITE" id="PS50931"/>
    </source>
</evidence>
<dbReference type="CDD" id="cd08414">
    <property type="entry name" value="PBP2_LTTR_aromatics_like"/>
    <property type="match status" value="1"/>
</dbReference>
<dbReference type="InterPro" id="IPR005119">
    <property type="entry name" value="LysR_subst-bd"/>
</dbReference>
<dbReference type="PANTHER" id="PTHR30346">
    <property type="entry name" value="TRANSCRIPTIONAL DUAL REGULATOR HCAR-RELATED"/>
    <property type="match status" value="1"/>
</dbReference>
<name>A0A852TH91_9BACI</name>
<proteinExistence type="inferred from homology"/>
<keyword evidence="4" id="KW-0804">Transcription</keyword>
<keyword evidence="2" id="KW-0805">Transcription regulation</keyword>
<dbReference type="SUPFAM" id="SSF46785">
    <property type="entry name" value="Winged helix' DNA-binding domain"/>
    <property type="match status" value="1"/>
</dbReference>
<evidence type="ECO:0000313" key="7">
    <source>
        <dbReference type="Proteomes" id="UP000548423"/>
    </source>
</evidence>
<dbReference type="Gene3D" id="3.40.190.10">
    <property type="entry name" value="Periplasmic binding protein-like II"/>
    <property type="match status" value="2"/>
</dbReference>
<accession>A0A852TH91</accession>
<evidence type="ECO:0000256" key="1">
    <source>
        <dbReference type="ARBA" id="ARBA00009437"/>
    </source>
</evidence>
<keyword evidence="3 6" id="KW-0238">DNA-binding</keyword>
<evidence type="ECO:0000256" key="4">
    <source>
        <dbReference type="ARBA" id="ARBA00023163"/>
    </source>
</evidence>
<comment type="caution">
    <text evidence="6">The sequence shown here is derived from an EMBL/GenBank/DDBJ whole genome shotgun (WGS) entry which is preliminary data.</text>
</comment>
<reference evidence="7" key="1">
    <citation type="submission" date="2020-07" db="EMBL/GenBank/DDBJ databases">
        <authorList>
            <person name="Partida-Martinez L."/>
            <person name="Huntemann M."/>
            <person name="Clum A."/>
            <person name="Wang J."/>
            <person name="Palaniappan K."/>
            <person name="Ritter S."/>
            <person name="Chen I.-M."/>
            <person name="Stamatis D."/>
            <person name="Reddy T."/>
            <person name="O'Malley R."/>
            <person name="Daum C."/>
            <person name="Shapiro N."/>
            <person name="Ivanova N."/>
            <person name="Kyrpides N."/>
            <person name="Woyke T."/>
        </authorList>
    </citation>
    <scope>NUCLEOTIDE SEQUENCE [LARGE SCALE GENOMIC DNA]</scope>
    <source>
        <strain evidence="7">AT2.8</strain>
    </source>
</reference>
<dbReference type="Proteomes" id="UP000548423">
    <property type="component" value="Unassembled WGS sequence"/>
</dbReference>
<dbReference type="GO" id="GO:0003700">
    <property type="term" value="F:DNA-binding transcription factor activity"/>
    <property type="evidence" value="ECO:0007669"/>
    <property type="project" value="InterPro"/>
</dbReference>
<gene>
    <name evidence="6" type="ORF">F4694_003304</name>
</gene>
<dbReference type="FunFam" id="1.10.10.10:FF:000001">
    <property type="entry name" value="LysR family transcriptional regulator"/>
    <property type="match status" value="1"/>
</dbReference>